<sequence>MADKEKQEDVKASSEQSKKAPKSEAKKDAKDVKKDAEKVTKIDPKDTKIKNLEAKNSELEDKFLRSQAEIQNMNNRHKKEVAGILKYDGQKLATEILPVIDNLERALAVEVSDDAGKQLKKGIEMVQQHMVKALTDNHVTIIDNAGDKFDPADSQAVQTVPADKDHAKDTVVQVLQKGYKLEDRVLRPAMVVVAQ</sequence>
<evidence type="ECO:0000256" key="12">
    <source>
        <dbReference type="SAM" id="Coils"/>
    </source>
</evidence>
<dbReference type="OrthoDB" id="9812586at2"/>
<evidence type="ECO:0000256" key="9">
    <source>
        <dbReference type="ARBA" id="ARBA00076414"/>
    </source>
</evidence>
<evidence type="ECO:0000256" key="1">
    <source>
        <dbReference type="ARBA" id="ARBA00004496"/>
    </source>
</evidence>
<comment type="subcellular location">
    <subcellularLocation>
        <location evidence="1 10">Cytoplasm</location>
    </subcellularLocation>
</comment>
<dbReference type="GO" id="GO:0042803">
    <property type="term" value="F:protein homodimerization activity"/>
    <property type="evidence" value="ECO:0007669"/>
    <property type="project" value="InterPro"/>
</dbReference>
<dbReference type="PRINTS" id="PR00773">
    <property type="entry name" value="GRPEPROTEIN"/>
</dbReference>
<dbReference type="Gene3D" id="3.90.20.20">
    <property type="match status" value="1"/>
</dbReference>
<dbReference type="FunFam" id="2.30.22.10:FF:000001">
    <property type="entry name" value="Protein GrpE"/>
    <property type="match status" value="1"/>
</dbReference>
<dbReference type="AlphaFoldDB" id="A0A0R1KGL4"/>
<dbReference type="SUPFAM" id="SSF51064">
    <property type="entry name" value="Head domain of nucleotide exchange factor GrpE"/>
    <property type="match status" value="1"/>
</dbReference>
<keyword evidence="15" id="KW-1185">Reference proteome</keyword>
<dbReference type="InterPro" id="IPR009012">
    <property type="entry name" value="GrpE_head"/>
</dbReference>
<name>A0A0R1KGL4_9LACO</name>
<dbReference type="GO" id="GO:0051082">
    <property type="term" value="F:unfolded protein binding"/>
    <property type="evidence" value="ECO:0007669"/>
    <property type="project" value="TreeGrafter"/>
</dbReference>
<evidence type="ECO:0000256" key="11">
    <source>
        <dbReference type="RuleBase" id="RU004478"/>
    </source>
</evidence>
<dbReference type="STRING" id="1423775.FD03_GL000212"/>
<evidence type="ECO:0000313" key="14">
    <source>
        <dbReference type="EMBL" id="KRK80036.1"/>
    </source>
</evidence>
<dbReference type="NCBIfam" id="NF010759">
    <property type="entry name" value="PRK14162.1"/>
    <property type="match status" value="1"/>
</dbReference>
<evidence type="ECO:0000256" key="2">
    <source>
        <dbReference type="ARBA" id="ARBA00009054"/>
    </source>
</evidence>
<comment type="subunit">
    <text evidence="3 10">Homodimer.</text>
</comment>
<organism evidence="14 15">
    <name type="scientific">Companilactobacillus nodensis DSM 19682 = JCM 14932 = NBRC 107160</name>
    <dbReference type="NCBI Taxonomy" id="1423775"/>
    <lineage>
        <taxon>Bacteria</taxon>
        <taxon>Bacillati</taxon>
        <taxon>Bacillota</taxon>
        <taxon>Bacilli</taxon>
        <taxon>Lactobacillales</taxon>
        <taxon>Lactobacillaceae</taxon>
        <taxon>Companilactobacillus</taxon>
    </lineage>
</organism>
<evidence type="ECO:0000256" key="3">
    <source>
        <dbReference type="ARBA" id="ARBA00011738"/>
    </source>
</evidence>
<dbReference type="InterPro" id="IPR000740">
    <property type="entry name" value="GrpE"/>
</dbReference>
<evidence type="ECO:0000256" key="6">
    <source>
        <dbReference type="ARBA" id="ARBA00023186"/>
    </source>
</evidence>
<dbReference type="PATRIC" id="fig|1423775.4.peg.216"/>
<dbReference type="GO" id="GO:0006457">
    <property type="term" value="P:protein folding"/>
    <property type="evidence" value="ECO:0007669"/>
    <property type="project" value="InterPro"/>
</dbReference>
<dbReference type="EMBL" id="AZDZ01000009">
    <property type="protein sequence ID" value="KRK80036.1"/>
    <property type="molecule type" value="Genomic_DNA"/>
</dbReference>
<keyword evidence="5 10" id="KW-0346">Stress response</keyword>
<dbReference type="Gene3D" id="2.30.22.10">
    <property type="entry name" value="Head domain of nucleotide exchange factor GrpE"/>
    <property type="match status" value="1"/>
</dbReference>
<gene>
    <name evidence="10" type="primary">grpE</name>
    <name evidence="14" type="ORF">FD03_GL000212</name>
</gene>
<comment type="function">
    <text evidence="7 10">Participates actively in the response to hyperosmotic and heat shock by preventing the aggregation of stress-denatured proteins, in association with DnaK and GrpE. It is the nucleotide exchange factor for DnaK and may function as a thermosensor. Unfolded proteins bind initially to DnaJ; upon interaction with the DnaJ-bound protein, DnaK hydrolyzes its bound ATP, resulting in the formation of a stable complex. GrpE releases ADP from DnaK; ATP binding to DnaK triggers the release of the substrate protein, thus completing the reaction cycle. Several rounds of ATP-dependent interactions between DnaJ, DnaK and GrpE are required for fully efficient folding.</text>
</comment>
<evidence type="ECO:0000256" key="5">
    <source>
        <dbReference type="ARBA" id="ARBA00023016"/>
    </source>
</evidence>
<keyword evidence="12" id="KW-0175">Coiled coil</keyword>
<dbReference type="PANTHER" id="PTHR21237:SF23">
    <property type="entry name" value="GRPE PROTEIN HOMOLOG, MITOCHONDRIAL"/>
    <property type="match status" value="1"/>
</dbReference>
<dbReference type="Proteomes" id="UP000051248">
    <property type="component" value="Unassembled WGS sequence"/>
</dbReference>
<proteinExistence type="inferred from homology"/>
<keyword evidence="6 10" id="KW-0143">Chaperone</keyword>
<dbReference type="NCBIfam" id="NF010738">
    <property type="entry name" value="PRK14140.1"/>
    <property type="match status" value="1"/>
</dbReference>
<evidence type="ECO:0000256" key="13">
    <source>
        <dbReference type="SAM" id="MobiDB-lite"/>
    </source>
</evidence>
<evidence type="ECO:0000256" key="8">
    <source>
        <dbReference type="ARBA" id="ARBA00072274"/>
    </source>
</evidence>
<feature type="region of interest" description="Disordered" evidence="13">
    <location>
        <begin position="1"/>
        <end position="40"/>
    </location>
</feature>
<dbReference type="CDD" id="cd00446">
    <property type="entry name" value="GrpE"/>
    <property type="match status" value="1"/>
</dbReference>
<dbReference type="SUPFAM" id="SSF58014">
    <property type="entry name" value="Coiled-coil domain of nucleotide exchange factor GrpE"/>
    <property type="match status" value="1"/>
</dbReference>
<reference evidence="14 15" key="1">
    <citation type="journal article" date="2015" name="Genome Announc.">
        <title>Expanding the biotechnology potential of lactobacilli through comparative genomics of 213 strains and associated genera.</title>
        <authorList>
            <person name="Sun Z."/>
            <person name="Harris H.M."/>
            <person name="McCann A."/>
            <person name="Guo C."/>
            <person name="Argimon S."/>
            <person name="Zhang W."/>
            <person name="Yang X."/>
            <person name="Jeffery I.B."/>
            <person name="Cooney J.C."/>
            <person name="Kagawa T.F."/>
            <person name="Liu W."/>
            <person name="Song Y."/>
            <person name="Salvetti E."/>
            <person name="Wrobel A."/>
            <person name="Rasinkangas P."/>
            <person name="Parkhill J."/>
            <person name="Rea M.C."/>
            <person name="O'Sullivan O."/>
            <person name="Ritari J."/>
            <person name="Douillard F.P."/>
            <person name="Paul Ross R."/>
            <person name="Yang R."/>
            <person name="Briner A.E."/>
            <person name="Felis G.E."/>
            <person name="de Vos W.M."/>
            <person name="Barrangou R."/>
            <person name="Klaenhammer T.R."/>
            <person name="Caufield P.W."/>
            <person name="Cui Y."/>
            <person name="Zhang H."/>
            <person name="O'Toole P.W."/>
        </authorList>
    </citation>
    <scope>NUCLEOTIDE SEQUENCE [LARGE SCALE GENOMIC DNA]</scope>
    <source>
        <strain evidence="14 15">DSM 19682</strain>
    </source>
</reference>
<dbReference type="HAMAP" id="MF_01151">
    <property type="entry name" value="GrpE"/>
    <property type="match status" value="1"/>
</dbReference>
<dbReference type="GO" id="GO:0000774">
    <property type="term" value="F:adenyl-nucleotide exchange factor activity"/>
    <property type="evidence" value="ECO:0007669"/>
    <property type="project" value="InterPro"/>
</dbReference>
<keyword evidence="4 10" id="KW-0963">Cytoplasm</keyword>
<evidence type="ECO:0000256" key="10">
    <source>
        <dbReference type="HAMAP-Rule" id="MF_01151"/>
    </source>
</evidence>
<evidence type="ECO:0000256" key="7">
    <source>
        <dbReference type="ARBA" id="ARBA00053401"/>
    </source>
</evidence>
<comment type="caution">
    <text evidence="14">The sequence shown here is derived from an EMBL/GenBank/DDBJ whole genome shotgun (WGS) entry which is preliminary data.</text>
</comment>
<comment type="similarity">
    <text evidence="2 10 11">Belongs to the GrpE family.</text>
</comment>
<accession>A0A0R1KGL4</accession>
<dbReference type="PANTHER" id="PTHR21237">
    <property type="entry name" value="GRPE PROTEIN"/>
    <property type="match status" value="1"/>
</dbReference>
<dbReference type="GO" id="GO:0005737">
    <property type="term" value="C:cytoplasm"/>
    <property type="evidence" value="ECO:0007669"/>
    <property type="project" value="UniProtKB-SubCell"/>
</dbReference>
<feature type="coiled-coil region" evidence="12">
    <location>
        <begin position="42"/>
        <end position="76"/>
    </location>
</feature>
<dbReference type="GO" id="GO:0051087">
    <property type="term" value="F:protein-folding chaperone binding"/>
    <property type="evidence" value="ECO:0007669"/>
    <property type="project" value="InterPro"/>
</dbReference>
<dbReference type="RefSeq" id="WP_025024086.1">
    <property type="nucleotide sequence ID" value="NZ_AZDZ01000009.1"/>
</dbReference>
<protein>
    <recommendedName>
        <fullName evidence="8 10">Protein GrpE</fullName>
    </recommendedName>
    <alternativeName>
        <fullName evidence="9 10">HSP-70 cofactor</fullName>
    </alternativeName>
</protein>
<dbReference type="eggNOG" id="COG0576">
    <property type="taxonomic scope" value="Bacteria"/>
</dbReference>
<dbReference type="Pfam" id="PF01025">
    <property type="entry name" value="GrpE"/>
    <property type="match status" value="1"/>
</dbReference>
<dbReference type="InterPro" id="IPR013805">
    <property type="entry name" value="GrpE_CC"/>
</dbReference>
<evidence type="ECO:0000313" key="15">
    <source>
        <dbReference type="Proteomes" id="UP000051248"/>
    </source>
</evidence>
<evidence type="ECO:0000256" key="4">
    <source>
        <dbReference type="ARBA" id="ARBA00022490"/>
    </source>
</evidence>